<keyword evidence="1" id="KW-0802">TPR repeat</keyword>
<dbReference type="InterPro" id="IPR025137">
    <property type="entry name" value="NfrA_C"/>
</dbReference>
<dbReference type="STRING" id="1122124.GCA_000423165_00120"/>
<sequence>MRILSLLAAFTAVAPQTLGDGIFVGLSDYEEFRTYPYVDKAFRYQEAQQYQAALKELERAITIAPEHTPFYQYAFELAMLNKDVERAKAYLALVPEPRREPLRQRMLRTVMAQQVPPAEAMPTFLNGLDGAQRLELIEQGLYQLQKEQGKADAWAWLNALPESLWSPDLHLIAARTAADAGYFEAAAQHFQSYAEHAELAPEQIAEFGYILVEAQNAEGAYALAQRYPQASGGVIRELAYRALANDDKAAALNYFAWLHERDYLAAADVKQYYFLLEESGDLEAAMALAEQAQTSCLEQTELLVRMDRTAEAQQYLANCSVQENPLVWLTLAERLQQYEAIQRVSFKQPQLQARQRQLLMNYYHQEKAWQRQVALLDGVAKNEAELTYLAMAFDALGDHTRGEQLWLRIWQSYRDPAALEKVTYLMWQRGEAEVTLELLHDGFNDINLASAPGKVLVARYINVLYGQPELIDAARVTMLARRNADPVDVAELWRLQGDCDAALAVLENVSQQRGIRTRAECLMDRDPEAAYQALQLALGETPAAADLRALASLAQRVGEHAAAASYLQRIPAEERVGSDELAIARMYYLQGDYVAAETAWQSAREEHELDWWLLGVDIAQAQENQAKTLILLERADQRFDSPLLVEERAHIYRLQGDRDALEALYRDAVMTHPENRHFQAELAYAIYERDPKESADYFDRALLGHEADAQVKHLHQAAFAFHYRDDKDKTKHYAAAAIDRMLAAPEADEIELLKAQRLHREVDSQWAFTVAGWAGDSSRASAGQAIDAQSDYFMQAQAAYQFTDAQAGFGGLGAQLSLLQGGESDFFETQELDLALTWRPSQTFNGVLSAGLRKQLDGDKELKPYVRASADLFSPWTKSKWWEPEHDLVWYSTFFVDGIYYPEDDQSAFFSRLETGPVFALSYHHLQTLRVYGFLQGDTSHDLALTGDADDARAGLGVGWMSEWFQSDYNSYNLRMELGLEWQHVVSSDYADDGDNAFLVRFELYF</sequence>
<feature type="repeat" description="TPR" evidence="1">
    <location>
        <begin position="34"/>
        <end position="67"/>
    </location>
</feature>
<dbReference type="EMBL" id="PIQE01000001">
    <property type="protein sequence ID" value="RUO74967.1"/>
    <property type="molecule type" value="Genomic_DNA"/>
</dbReference>
<reference evidence="4" key="1">
    <citation type="journal article" date="2018" name="Front. Microbiol.">
        <title>Genome-Based Analysis Reveals the Taxonomy and Diversity of the Family Idiomarinaceae.</title>
        <authorList>
            <person name="Liu Y."/>
            <person name="Lai Q."/>
            <person name="Shao Z."/>
        </authorList>
    </citation>
    <scope>NUCLEOTIDE SEQUENCE [LARGE SCALE GENOMIC DNA]</scope>
    <source>
        <strain evidence="4">c121</strain>
    </source>
</reference>
<evidence type="ECO:0000256" key="1">
    <source>
        <dbReference type="PROSITE-ProRule" id="PRU00339"/>
    </source>
</evidence>
<feature type="domain" description="Bacteriophage N4 adsorption protein A C-terminal" evidence="2">
    <location>
        <begin position="833"/>
        <end position="994"/>
    </location>
</feature>
<evidence type="ECO:0000313" key="4">
    <source>
        <dbReference type="Proteomes" id="UP000287022"/>
    </source>
</evidence>
<proteinExistence type="predicted"/>
<dbReference type="RefSeq" id="WP_026861213.1">
    <property type="nucleotide sequence ID" value="NZ_PIQE01000001.1"/>
</dbReference>
<accession>A0A432ZAI2</accession>
<dbReference type="AlphaFoldDB" id="A0A432ZAI2"/>
<protein>
    <recommendedName>
        <fullName evidence="2">Bacteriophage N4 adsorption protein A C-terminal domain-containing protein</fullName>
    </recommendedName>
</protein>
<comment type="caution">
    <text evidence="3">The sequence shown here is derived from an EMBL/GenBank/DDBJ whole genome shotgun (WGS) entry which is preliminary data.</text>
</comment>
<dbReference type="InterPro" id="IPR019734">
    <property type="entry name" value="TPR_rpt"/>
</dbReference>
<dbReference type="Pfam" id="PF13283">
    <property type="entry name" value="NfrA_C"/>
    <property type="match status" value="1"/>
</dbReference>
<dbReference type="InterPro" id="IPR011990">
    <property type="entry name" value="TPR-like_helical_dom_sf"/>
</dbReference>
<dbReference type="PROSITE" id="PS50005">
    <property type="entry name" value="TPR"/>
    <property type="match status" value="1"/>
</dbReference>
<dbReference type="SUPFAM" id="SSF48452">
    <property type="entry name" value="TPR-like"/>
    <property type="match status" value="1"/>
</dbReference>
<dbReference type="Pfam" id="PF14559">
    <property type="entry name" value="TPR_19"/>
    <property type="match status" value="1"/>
</dbReference>
<evidence type="ECO:0000313" key="3">
    <source>
        <dbReference type="EMBL" id="RUO74967.1"/>
    </source>
</evidence>
<evidence type="ECO:0000259" key="2">
    <source>
        <dbReference type="Pfam" id="PF13283"/>
    </source>
</evidence>
<dbReference type="Proteomes" id="UP000287022">
    <property type="component" value="Unassembled WGS sequence"/>
</dbReference>
<keyword evidence="4" id="KW-1185">Reference proteome</keyword>
<organism evidence="3 4">
    <name type="scientific">Pseudidiomarina sediminum</name>
    <dbReference type="NCBI Taxonomy" id="431675"/>
    <lineage>
        <taxon>Bacteria</taxon>
        <taxon>Pseudomonadati</taxon>
        <taxon>Pseudomonadota</taxon>
        <taxon>Gammaproteobacteria</taxon>
        <taxon>Alteromonadales</taxon>
        <taxon>Idiomarinaceae</taxon>
        <taxon>Pseudidiomarina</taxon>
    </lineage>
</organism>
<name>A0A432ZAI2_9GAMM</name>
<gene>
    <name evidence="3" type="ORF">CWI80_06470</name>
</gene>